<dbReference type="Proteomes" id="UP001050808">
    <property type="component" value="Unassembled WGS sequence"/>
</dbReference>
<dbReference type="InterPro" id="IPR016161">
    <property type="entry name" value="Ald_DH/histidinol_DH"/>
</dbReference>
<proteinExistence type="predicted"/>
<evidence type="ECO:0000313" key="3">
    <source>
        <dbReference type="Proteomes" id="UP001050808"/>
    </source>
</evidence>
<evidence type="ECO:0000259" key="1">
    <source>
        <dbReference type="Pfam" id="PF00171"/>
    </source>
</evidence>
<comment type="caution">
    <text evidence="2">The sequence shown here is derived from an EMBL/GenBank/DDBJ whole genome shotgun (WGS) entry which is preliminary data.</text>
</comment>
<evidence type="ECO:0000313" key="2">
    <source>
        <dbReference type="EMBL" id="GHI41658.1"/>
    </source>
</evidence>
<dbReference type="SUPFAM" id="SSF53720">
    <property type="entry name" value="ALDH-like"/>
    <property type="match status" value="1"/>
</dbReference>
<organism evidence="2 3">
    <name type="scientific">Streptomyces violascens</name>
    <dbReference type="NCBI Taxonomy" id="67381"/>
    <lineage>
        <taxon>Bacteria</taxon>
        <taxon>Bacillati</taxon>
        <taxon>Actinomycetota</taxon>
        <taxon>Actinomycetes</taxon>
        <taxon>Kitasatosporales</taxon>
        <taxon>Streptomycetaceae</taxon>
        <taxon>Streptomyces</taxon>
    </lineage>
</organism>
<dbReference type="Gene3D" id="3.40.309.10">
    <property type="entry name" value="Aldehyde Dehydrogenase, Chain A, domain 2"/>
    <property type="match status" value="1"/>
</dbReference>
<sequence>MQVMLSLSDDAAPLTHVFQGVLPVLLNGDCVITAVQPHAVPMVAHLRALALEAGLPGDAWQQLEGQDRRLLWVLTEHTDASTTACCTPRSAPGSTTRPGLFVVRKDARPRPAARDAVQATFRAAGRHCRATPVVAVHAHHYDRFLELFAAEARELGERARRSPETVLSRMTSEHQVDAVQAYLHRAVEEHARVVVSGAVSSFGRHTHSPVVLEQRHLDLIDAAIPPGPVAVVAPFTAWSEVLWAARGTGRHVTVHTTSPLSQLAPQFAALGVDDLRLVHPAFTLRR</sequence>
<dbReference type="InterPro" id="IPR016163">
    <property type="entry name" value="Ald_DH_C"/>
</dbReference>
<reference evidence="2" key="1">
    <citation type="submission" date="2024-05" db="EMBL/GenBank/DDBJ databases">
        <title>Whole genome shotgun sequence of Streptomyces violascens NBRC 12920.</title>
        <authorList>
            <person name="Komaki H."/>
            <person name="Tamura T."/>
        </authorList>
    </citation>
    <scope>NUCLEOTIDE SEQUENCE</scope>
    <source>
        <strain evidence="2">NBRC 12920</strain>
    </source>
</reference>
<protein>
    <recommendedName>
        <fullName evidence="1">Aldehyde dehydrogenase domain-containing protein</fullName>
    </recommendedName>
</protein>
<accession>A0ABQ3QWL9</accession>
<dbReference type="EMBL" id="BNDY01000017">
    <property type="protein sequence ID" value="GHI41658.1"/>
    <property type="molecule type" value="Genomic_DNA"/>
</dbReference>
<gene>
    <name evidence="2" type="ORF">Sviol_60660</name>
</gene>
<dbReference type="InterPro" id="IPR015590">
    <property type="entry name" value="Aldehyde_DH_dom"/>
</dbReference>
<dbReference type="Pfam" id="PF00171">
    <property type="entry name" value="Aldedh"/>
    <property type="match status" value="1"/>
</dbReference>
<dbReference type="PANTHER" id="PTHR11699">
    <property type="entry name" value="ALDEHYDE DEHYDROGENASE-RELATED"/>
    <property type="match status" value="1"/>
</dbReference>
<feature type="domain" description="Aldehyde dehydrogenase" evidence="1">
    <location>
        <begin position="101"/>
        <end position="244"/>
    </location>
</feature>
<name>A0ABQ3QWL9_9ACTN</name>
<keyword evidence="3" id="KW-1185">Reference proteome</keyword>